<evidence type="ECO:0008006" key="3">
    <source>
        <dbReference type="Google" id="ProtNLM"/>
    </source>
</evidence>
<sequence>MKTFAFKLFVTMWVCLLPFISGCKKDNESSLDKLNVSVCGAKKPQWLEKEIASIILRSSIYRPTRILVYRGPEKEIIAIEDSTNSSMEQQLRFFDCAGNKVAFKSAEYNSCVKKWKRREFSLLWTN</sequence>
<accession>A0A1D3UVG0</accession>
<dbReference type="EMBL" id="FMMM01000078">
    <property type="protein sequence ID" value="SCQ24219.1"/>
    <property type="molecule type" value="Genomic_DNA"/>
</dbReference>
<name>A0A1D3UVG0_TANFO</name>
<dbReference type="AlphaFoldDB" id="A0A1D3UVG0"/>
<dbReference type="PROSITE" id="PS51257">
    <property type="entry name" value="PROKAR_LIPOPROTEIN"/>
    <property type="match status" value="1"/>
</dbReference>
<organism evidence="1 2">
    <name type="scientific">Tannerella forsythia</name>
    <name type="common">Bacteroides forsythus</name>
    <dbReference type="NCBI Taxonomy" id="28112"/>
    <lineage>
        <taxon>Bacteria</taxon>
        <taxon>Pseudomonadati</taxon>
        <taxon>Bacteroidota</taxon>
        <taxon>Bacteroidia</taxon>
        <taxon>Bacteroidales</taxon>
        <taxon>Tannerellaceae</taxon>
        <taxon>Tannerella</taxon>
    </lineage>
</organism>
<gene>
    <name evidence="1" type="ORF">TFUB20_02370</name>
</gene>
<protein>
    <recommendedName>
        <fullName evidence="3">Lipoprotein</fullName>
    </recommendedName>
</protein>
<dbReference type="Proteomes" id="UP000182057">
    <property type="component" value="Unassembled WGS sequence"/>
</dbReference>
<evidence type="ECO:0000313" key="2">
    <source>
        <dbReference type="Proteomes" id="UP000182057"/>
    </source>
</evidence>
<evidence type="ECO:0000313" key="1">
    <source>
        <dbReference type="EMBL" id="SCQ24219.1"/>
    </source>
</evidence>
<dbReference type="RefSeq" id="WP_176729695.1">
    <property type="nucleotide sequence ID" value="NZ_FMMM01000078.1"/>
</dbReference>
<proteinExistence type="predicted"/>
<reference evidence="1 2" key="1">
    <citation type="submission" date="2016-09" db="EMBL/GenBank/DDBJ databases">
        <authorList>
            <person name="Capua I."/>
            <person name="De Benedictis P."/>
            <person name="Joannis T."/>
            <person name="Lombin L.H."/>
            <person name="Cattoli G."/>
        </authorList>
    </citation>
    <scope>NUCLEOTIDE SEQUENCE [LARGE SCALE GENOMIC DNA]</scope>
    <source>
        <strain evidence="1 2">UB20</strain>
    </source>
</reference>